<proteinExistence type="predicted"/>
<dbReference type="Proteomes" id="UP001153069">
    <property type="component" value="Unassembled WGS sequence"/>
</dbReference>
<keyword evidence="2" id="KW-0812">Transmembrane</keyword>
<feature type="compositionally biased region" description="Polar residues" evidence="1">
    <location>
        <begin position="136"/>
        <end position="151"/>
    </location>
</feature>
<reference evidence="3" key="1">
    <citation type="submission" date="2020-06" db="EMBL/GenBank/DDBJ databases">
        <authorList>
            <consortium name="Plant Systems Biology data submission"/>
        </authorList>
    </citation>
    <scope>NUCLEOTIDE SEQUENCE</scope>
    <source>
        <strain evidence="3">D6</strain>
    </source>
</reference>
<keyword evidence="2" id="KW-0472">Membrane</keyword>
<dbReference type="EMBL" id="CAICTM010000936">
    <property type="protein sequence ID" value="CAB9518473.1"/>
    <property type="molecule type" value="Genomic_DNA"/>
</dbReference>
<sequence>MMNCNNGDRAKIGNGNHNNRKPRKQRMHRIVRSLVILFAFTACVGNYVWLSRQHHHHQSNNNEDVIDIPNHDNNNNNNSNRTIGMKNMGRREKAAKALGIRDHKALLQNRILSQEEKKGQLKSLRQHGPKGHVPKATSSNVGSSLSPQPSKLVSRIQATKEGSVAPKQQEKPNNNQQQQQSLSPAETQHLATTIHQKNQTQPKVVFQGGPVKVPKKKKKRAAPLAQPKVVKDESIKTILKYAPSRIPGYFTNHNDTRILFGHVMREFTRRIMPTRDPYNPTQSGTILVISPDATEVVQMLQSQPQGTSSLSAEQEGELRRQIRHTVGGCTLIHAHKQGHAYHGFNHTTSTARLKDWWQQSNKKNLAGGKHPQPTEALLSSPPHNHHLLLAMIDHGLQTDEILNNQSGTHFLQQSNPRYIVLSIGAYRNGTFYGQQAVQTLLKHHYKVMILSLSHVPFDADRRTLVAPNALLTPQSTPAVFDVLTMGAKMMKKPILGFVFATQGFDMAIPTATLYQPQIGRGSTGVEYAQCPTTGLNLQLYNSRVEQTLTKAKKTKNKGRTPFGLTCQGQKMAAPYYDYTAPRNRDSVENNNATVWFDGEYLSTSEAVCVKAICSGEGDTTSGANVPRTACATRIRVPQSKQKLPSDTVVMDDDMEVESVPRRLMESRPRARPPPQQVKAPDSRAVKQETKPNLLMLMVESISRPRFERSLVKTNKILEKLNFTAFSRYTAISNNSSAANQAALFSGKHHHHSGAKRDWLWETLRARGYATLKAADTCAASSSTSTAADHGAAFREMMCFDFLRPNCLGERSAAQHLIDYGTQFMNVYDDLQQPWAAILQFVDAKEDSQTLEGTLDEPLWKFLFAMHHGRHCGSNTKTPPANAATNNPEPPVPCSVWDNTLIVVLSDQGMDYGTYALSPLGLKERSMPVLAMHLPKKSISRTSTNALEANRQRWTTPMDVYDTILDVLESKEVEEGVAEGSLVRSLSQNRVDCKTTPGVPSYLCNILQHNTTADALIMQAPPSVMSFYADVPRANKDPRPFCDVKQSNDTIFNNESECMCATNNRSWHECTQHPWALVKNGTSGDTFSMVDCGDTGRLFEIHVHRNPEVVERPEVVHAKSSSGPRPNILFVEMDSVSTAYADRHMRRTRELLSTIRMTKNSTVPGGFACGGSEKICAVEFETVSVVGASSIPNQVAVMGGCQVGVGPEVCSSLEADAHNRSICTDPTHQAYGMELVNRLRTSATFCRVDEANRSPWIFDIAKSSGYATLFAEDFCYDGSVYVPQNNVFTLNADILPAKFFCRVSELRAAKIEDGPEMVRPAWQYTYKPSQGNPACVDESGGYESGLIALHHIESMWDTYQDIPKLAYINGIAAHAYREFRTMADDAETYDIMLSSFLRRMMAKKDMSNTIIVVRADHGLQAGPATPDYSIQVEALRPWTEIIVPKTLAGLSLSNLYENRQQLTTGFDLYNTLTTAIVGTEKGLVKEPPSWSHHLWNEVIPDTRTCADAQVKSDYCLYESQRSFSAPNLRSCNMVEDDQRLVCPFFSDEFKEEMSSSVSNFFYSSTIQEKVCPAEAKDATTTTTKSSFVDEWNMIDKRATTKQRRHHWRTKCRFVRRPFSVDWSPNWQVEFTSWKTDL</sequence>
<accession>A0A9N8HPX9</accession>
<dbReference type="GO" id="GO:0005615">
    <property type="term" value="C:extracellular space"/>
    <property type="evidence" value="ECO:0007669"/>
    <property type="project" value="TreeGrafter"/>
</dbReference>
<feature type="region of interest" description="Disordered" evidence="1">
    <location>
        <begin position="662"/>
        <end position="685"/>
    </location>
</feature>
<keyword evidence="4" id="KW-1185">Reference proteome</keyword>
<dbReference type="InterPro" id="IPR004245">
    <property type="entry name" value="DUF229"/>
</dbReference>
<gene>
    <name evidence="3" type="ORF">SEMRO_938_G222250.1</name>
</gene>
<dbReference type="PANTHER" id="PTHR10974">
    <property type="entry name" value="FI08016P-RELATED"/>
    <property type="match status" value="1"/>
</dbReference>
<feature type="compositionally biased region" description="Basic residues" evidence="1">
    <location>
        <begin position="124"/>
        <end position="133"/>
    </location>
</feature>
<feature type="compositionally biased region" description="Low complexity" evidence="1">
    <location>
        <begin position="171"/>
        <end position="180"/>
    </location>
</feature>
<protein>
    <submittedName>
        <fullName evidence="3">Multicellular organism reproduction</fullName>
    </submittedName>
</protein>
<feature type="region of interest" description="Disordered" evidence="1">
    <location>
        <begin position="117"/>
        <end position="188"/>
    </location>
</feature>
<dbReference type="SUPFAM" id="SSF53649">
    <property type="entry name" value="Alkaline phosphatase-like"/>
    <property type="match status" value="2"/>
</dbReference>
<feature type="region of interest" description="Disordered" evidence="1">
    <location>
        <begin position="60"/>
        <end position="87"/>
    </location>
</feature>
<evidence type="ECO:0000256" key="1">
    <source>
        <dbReference type="SAM" id="MobiDB-lite"/>
    </source>
</evidence>
<dbReference type="OrthoDB" id="413313at2759"/>
<keyword evidence="2" id="KW-1133">Transmembrane helix</keyword>
<name>A0A9N8HPX9_9STRA</name>
<evidence type="ECO:0000256" key="2">
    <source>
        <dbReference type="SAM" id="Phobius"/>
    </source>
</evidence>
<comment type="caution">
    <text evidence="3">The sequence shown here is derived from an EMBL/GenBank/DDBJ whole genome shotgun (WGS) entry which is preliminary data.</text>
</comment>
<feature type="transmembrane region" description="Helical" evidence="2">
    <location>
        <begin position="30"/>
        <end position="50"/>
    </location>
</feature>
<organism evidence="3 4">
    <name type="scientific">Seminavis robusta</name>
    <dbReference type="NCBI Taxonomy" id="568900"/>
    <lineage>
        <taxon>Eukaryota</taxon>
        <taxon>Sar</taxon>
        <taxon>Stramenopiles</taxon>
        <taxon>Ochrophyta</taxon>
        <taxon>Bacillariophyta</taxon>
        <taxon>Bacillariophyceae</taxon>
        <taxon>Bacillariophycidae</taxon>
        <taxon>Naviculales</taxon>
        <taxon>Naviculaceae</taxon>
        <taxon>Seminavis</taxon>
    </lineage>
</organism>
<evidence type="ECO:0000313" key="3">
    <source>
        <dbReference type="EMBL" id="CAB9518473.1"/>
    </source>
</evidence>
<feature type="region of interest" description="Disordered" evidence="1">
    <location>
        <begin position="1"/>
        <end position="25"/>
    </location>
</feature>
<dbReference type="Pfam" id="PF02995">
    <property type="entry name" value="DUF229"/>
    <property type="match status" value="3"/>
</dbReference>
<feature type="compositionally biased region" description="Low complexity" evidence="1">
    <location>
        <begin position="71"/>
        <end position="80"/>
    </location>
</feature>
<evidence type="ECO:0000313" key="4">
    <source>
        <dbReference type="Proteomes" id="UP001153069"/>
    </source>
</evidence>
<dbReference type="PANTHER" id="PTHR10974:SF1">
    <property type="entry name" value="FI08016P-RELATED"/>
    <property type="match status" value="1"/>
</dbReference>
<dbReference type="InterPro" id="IPR017850">
    <property type="entry name" value="Alkaline_phosphatase_core_sf"/>
</dbReference>